<accession>A0A0V7ZNS2</accession>
<evidence type="ECO:0000313" key="1">
    <source>
        <dbReference type="EMBL" id="KST66204.1"/>
    </source>
</evidence>
<reference evidence="1 2" key="1">
    <citation type="journal article" date="2015" name="Genome Announc.">
        <title>Draft Genome of the Euendolithic (true boring) Cyanobacterium Mastigocoleus testarum strain BC008.</title>
        <authorList>
            <person name="Guida B.S."/>
            <person name="Garcia-Pichel F."/>
        </authorList>
    </citation>
    <scope>NUCLEOTIDE SEQUENCE [LARGE SCALE GENOMIC DNA]</scope>
    <source>
        <strain evidence="1 2">BC008</strain>
    </source>
</reference>
<protein>
    <submittedName>
        <fullName evidence="1">Uncharacterized protein</fullName>
    </submittedName>
</protein>
<gene>
    <name evidence="1" type="ORF">BC008_24845</name>
</gene>
<keyword evidence="2" id="KW-1185">Reference proteome</keyword>
<comment type="caution">
    <text evidence="1">The sequence shown here is derived from an EMBL/GenBank/DDBJ whole genome shotgun (WGS) entry which is preliminary data.</text>
</comment>
<dbReference type="Proteomes" id="UP000053372">
    <property type="component" value="Unassembled WGS sequence"/>
</dbReference>
<evidence type="ECO:0000313" key="2">
    <source>
        <dbReference type="Proteomes" id="UP000053372"/>
    </source>
</evidence>
<organism evidence="1 2">
    <name type="scientific">Mastigocoleus testarum BC008</name>
    <dbReference type="NCBI Taxonomy" id="371196"/>
    <lineage>
        <taxon>Bacteria</taxon>
        <taxon>Bacillati</taxon>
        <taxon>Cyanobacteriota</taxon>
        <taxon>Cyanophyceae</taxon>
        <taxon>Nostocales</taxon>
        <taxon>Hapalosiphonaceae</taxon>
        <taxon>Mastigocoleus</taxon>
    </lineage>
</organism>
<dbReference type="EMBL" id="LMTZ01000098">
    <property type="protein sequence ID" value="KST66204.1"/>
    <property type="molecule type" value="Genomic_DNA"/>
</dbReference>
<sequence>MKNLFLSLLFDKDYSTMQVCKWVTTGNENPKLVMKWIDIGWVEEWEEINQLEHQLHCASSQNNLNFACLILHKLKQGKLY</sequence>
<proteinExistence type="predicted"/>
<dbReference type="AlphaFoldDB" id="A0A0V7ZNS2"/>
<name>A0A0V7ZNS2_9CYAN</name>